<evidence type="ECO:0000313" key="2">
    <source>
        <dbReference type="Proteomes" id="UP000499080"/>
    </source>
</evidence>
<dbReference type="Gene3D" id="3.30.420.10">
    <property type="entry name" value="Ribonuclease H-like superfamily/Ribonuclease H"/>
    <property type="match status" value="1"/>
</dbReference>
<sequence>MHGVRVVNMHHRKTLVNAGLNDLGNGYGKKRILRILWDQEHVVYHELLNSSKTVNSSRRQQQIVDLNLTLIVKRPQRAIRHYKVILFPDNASLHKSKPGNKSVKRFCL</sequence>
<keyword evidence="2" id="KW-1185">Reference proteome</keyword>
<accession>A0A4Y2D4R3</accession>
<dbReference type="InterPro" id="IPR036397">
    <property type="entry name" value="RNaseH_sf"/>
</dbReference>
<dbReference type="Pfam" id="PF01359">
    <property type="entry name" value="Transposase_1"/>
    <property type="match status" value="1"/>
</dbReference>
<dbReference type="InterPro" id="IPR001888">
    <property type="entry name" value="Transposase_1"/>
</dbReference>
<organism evidence="1 2">
    <name type="scientific">Araneus ventricosus</name>
    <name type="common">Orbweaver spider</name>
    <name type="synonym">Epeira ventricosa</name>
    <dbReference type="NCBI Taxonomy" id="182803"/>
    <lineage>
        <taxon>Eukaryota</taxon>
        <taxon>Metazoa</taxon>
        <taxon>Ecdysozoa</taxon>
        <taxon>Arthropoda</taxon>
        <taxon>Chelicerata</taxon>
        <taxon>Arachnida</taxon>
        <taxon>Araneae</taxon>
        <taxon>Araneomorphae</taxon>
        <taxon>Entelegynae</taxon>
        <taxon>Araneoidea</taxon>
        <taxon>Araneidae</taxon>
        <taxon>Araneus</taxon>
    </lineage>
</organism>
<dbReference type="Proteomes" id="UP000499080">
    <property type="component" value="Unassembled WGS sequence"/>
</dbReference>
<evidence type="ECO:0008006" key="3">
    <source>
        <dbReference type="Google" id="ProtNLM"/>
    </source>
</evidence>
<dbReference type="GO" id="GO:0003676">
    <property type="term" value="F:nucleic acid binding"/>
    <property type="evidence" value="ECO:0007669"/>
    <property type="project" value="InterPro"/>
</dbReference>
<gene>
    <name evidence="1" type="ORF">AVEN_242989_1</name>
</gene>
<name>A0A4Y2D4R3_ARAVE</name>
<comment type="caution">
    <text evidence="1">The sequence shown here is derived from an EMBL/GenBank/DDBJ whole genome shotgun (WGS) entry which is preliminary data.</text>
</comment>
<dbReference type="EMBL" id="BGPR01000295">
    <property type="protein sequence ID" value="GBM11106.1"/>
    <property type="molecule type" value="Genomic_DNA"/>
</dbReference>
<proteinExistence type="predicted"/>
<protein>
    <recommendedName>
        <fullName evidence="3">Mariner Mos1 transposase</fullName>
    </recommendedName>
</protein>
<dbReference type="AlphaFoldDB" id="A0A4Y2D4R3"/>
<reference evidence="1 2" key="1">
    <citation type="journal article" date="2019" name="Sci. Rep.">
        <title>Orb-weaving spider Araneus ventricosus genome elucidates the spidroin gene catalogue.</title>
        <authorList>
            <person name="Kono N."/>
            <person name="Nakamura H."/>
            <person name="Ohtoshi R."/>
            <person name="Moran D.A.P."/>
            <person name="Shinohara A."/>
            <person name="Yoshida Y."/>
            <person name="Fujiwara M."/>
            <person name="Mori M."/>
            <person name="Tomita M."/>
            <person name="Arakawa K."/>
        </authorList>
    </citation>
    <scope>NUCLEOTIDE SEQUENCE [LARGE SCALE GENOMIC DNA]</scope>
</reference>
<evidence type="ECO:0000313" key="1">
    <source>
        <dbReference type="EMBL" id="GBM11106.1"/>
    </source>
</evidence>